<gene>
    <name evidence="2" type="ORF">JOC77_003406</name>
</gene>
<dbReference type="InterPro" id="IPR018728">
    <property type="entry name" value="DUF2268"/>
</dbReference>
<comment type="caution">
    <text evidence="2">The sequence shown here is derived from an EMBL/GenBank/DDBJ whole genome shotgun (WGS) entry which is preliminary data.</text>
</comment>
<dbReference type="EMBL" id="JAFBFI010000017">
    <property type="protein sequence ID" value="MBM7693962.1"/>
    <property type="molecule type" value="Genomic_DNA"/>
</dbReference>
<protein>
    <submittedName>
        <fullName evidence="2">Uncharacterized protein YjaZ</fullName>
    </submittedName>
</protein>
<organism evidence="2 3">
    <name type="scientific">Peribacillus deserti</name>
    <dbReference type="NCBI Taxonomy" id="673318"/>
    <lineage>
        <taxon>Bacteria</taxon>
        <taxon>Bacillati</taxon>
        <taxon>Bacillota</taxon>
        <taxon>Bacilli</taxon>
        <taxon>Bacillales</taxon>
        <taxon>Bacillaceae</taxon>
        <taxon>Peribacillus</taxon>
    </lineage>
</organism>
<feature type="domain" description="DUF2268" evidence="1">
    <location>
        <begin position="64"/>
        <end position="251"/>
    </location>
</feature>
<dbReference type="Proteomes" id="UP000823486">
    <property type="component" value="Unassembled WGS sequence"/>
</dbReference>
<keyword evidence="3" id="KW-1185">Reference proteome</keyword>
<evidence type="ECO:0000313" key="3">
    <source>
        <dbReference type="Proteomes" id="UP000823486"/>
    </source>
</evidence>
<evidence type="ECO:0000259" key="1">
    <source>
        <dbReference type="Pfam" id="PF10026"/>
    </source>
</evidence>
<dbReference type="RefSeq" id="WP_204545319.1">
    <property type="nucleotide sequence ID" value="NZ_JAFBFI010000017.1"/>
</dbReference>
<reference evidence="2 3" key="1">
    <citation type="submission" date="2021-01" db="EMBL/GenBank/DDBJ databases">
        <title>Genomic Encyclopedia of Type Strains, Phase IV (KMG-IV): sequencing the most valuable type-strain genomes for metagenomic binning, comparative biology and taxonomic classification.</title>
        <authorList>
            <person name="Goeker M."/>
        </authorList>
    </citation>
    <scope>NUCLEOTIDE SEQUENCE [LARGE SCALE GENOMIC DNA]</scope>
    <source>
        <strain evidence="2 3">DSM 105482</strain>
    </source>
</reference>
<dbReference type="Pfam" id="PF10026">
    <property type="entry name" value="DUF2268"/>
    <property type="match status" value="1"/>
</dbReference>
<accession>A0ABS2QLB2</accession>
<proteinExistence type="predicted"/>
<evidence type="ECO:0000313" key="2">
    <source>
        <dbReference type="EMBL" id="MBM7693962.1"/>
    </source>
</evidence>
<name>A0ABS2QLB2_9BACI</name>
<sequence length="260" mass="30094">MGVLKTDEWLKVSLKNPLEICKKLKKLFHEDSEQRVYNYLARNGMYKYNGRTSSEFTKLVENKVWTKVEGFFKFYKKSWGGPDIPIFIFPHGSAGMFHSNKGNKSGLAFKDKMFLFYTPGLSEKELEAVFVHEYHHVCRLNSLKKDINDYTLMDSIVLEGLAEHAVARNVGASYLAEWTRFYNSNAALRLGEKYIKPHLDLKKNDTLHDQLLYGLGRFPKMIGYSCGFHAVSKYKKNKYISESATFTKPSEYFMEGYFSG</sequence>